<dbReference type="KEGG" id="lao:AOX59_03380"/>
<keyword evidence="3" id="KW-0378">Hydrolase</keyword>
<accession>A0A0U4E492</accession>
<dbReference type="Gene3D" id="3.40.50.1820">
    <property type="entry name" value="alpha/beta hydrolase"/>
    <property type="match status" value="1"/>
</dbReference>
<dbReference type="InterPro" id="IPR029058">
    <property type="entry name" value="AB_hydrolase_fold"/>
</dbReference>
<dbReference type="GO" id="GO:0016787">
    <property type="term" value="F:hydrolase activity"/>
    <property type="evidence" value="ECO:0007669"/>
    <property type="project" value="UniProtKB-KW"/>
</dbReference>
<sequence length="287" mass="32373">MKSNILYDYYAEIIGEGEKLIFLPAAGFSGNEGLNVARYLQDDFETHMVDLPGLGQGMGIQGRITSLKMANWLKEYLDQKNIDKASFIGHSLGGGVLLAFANHYPEKIKSLVLLDQGHKPMPRIPKSEFGAFAYSFPVLNVMATLFGHSFLKLLRPLFEDPDSEDEDLDKSVKQFCDMVSIDESPYVRKAIKGAVDISTEGLNLIFGYYNLNLPKLLKQIKVPTYLAYATFTGVNERERENTYKYIKKLELLDGLPITYRPVESGHYVHWSDPTLLADLKVYLKQAS</sequence>
<dbReference type="OrthoDB" id="2357020at2"/>
<dbReference type="STRING" id="1472767.AOX59_03380"/>
<keyword evidence="1" id="KW-1133">Transmembrane helix</keyword>
<evidence type="ECO:0000313" key="4">
    <source>
        <dbReference type="Proteomes" id="UP000050331"/>
    </source>
</evidence>
<keyword evidence="4" id="KW-1185">Reference proteome</keyword>
<feature type="transmembrane region" description="Helical" evidence="1">
    <location>
        <begin position="129"/>
        <end position="151"/>
    </location>
</feature>
<evidence type="ECO:0000256" key="1">
    <source>
        <dbReference type="SAM" id="Phobius"/>
    </source>
</evidence>
<evidence type="ECO:0000259" key="2">
    <source>
        <dbReference type="Pfam" id="PF00561"/>
    </source>
</evidence>
<dbReference type="PRINTS" id="PR00111">
    <property type="entry name" value="ABHYDROLASE"/>
</dbReference>
<proteinExistence type="predicted"/>
<dbReference type="InterPro" id="IPR050266">
    <property type="entry name" value="AB_hydrolase_sf"/>
</dbReference>
<dbReference type="Pfam" id="PF00561">
    <property type="entry name" value="Abhydrolase_1"/>
    <property type="match status" value="1"/>
</dbReference>
<reference evidence="3 4" key="1">
    <citation type="submission" date="2016-01" db="EMBL/GenBank/DDBJ databases">
        <title>Complete genome sequence of strain Lentibacillus amyloliquefaciens LAM0015T isolated from saline sediment.</title>
        <authorList>
            <person name="Wang J.-L."/>
            <person name="He M.-X."/>
        </authorList>
    </citation>
    <scope>NUCLEOTIDE SEQUENCE [LARGE SCALE GENOMIC DNA]</scope>
    <source>
        <strain evidence="3 4">LAM0015</strain>
    </source>
</reference>
<keyword evidence="1" id="KW-0472">Membrane</keyword>
<dbReference type="EMBL" id="CP013862">
    <property type="protein sequence ID" value="ALX47729.1"/>
    <property type="molecule type" value="Genomic_DNA"/>
</dbReference>
<dbReference type="Proteomes" id="UP000050331">
    <property type="component" value="Chromosome"/>
</dbReference>
<dbReference type="AlphaFoldDB" id="A0A0U4E492"/>
<dbReference type="SUPFAM" id="SSF53474">
    <property type="entry name" value="alpha/beta-Hydrolases"/>
    <property type="match status" value="1"/>
</dbReference>
<feature type="domain" description="AB hydrolase-1" evidence="2">
    <location>
        <begin position="21"/>
        <end position="271"/>
    </location>
</feature>
<protein>
    <submittedName>
        <fullName evidence="3">Hydrolase</fullName>
    </submittedName>
</protein>
<gene>
    <name evidence="3" type="ORF">AOX59_03380</name>
</gene>
<dbReference type="InterPro" id="IPR000073">
    <property type="entry name" value="AB_hydrolase_1"/>
</dbReference>
<evidence type="ECO:0000313" key="3">
    <source>
        <dbReference type="EMBL" id="ALX47729.1"/>
    </source>
</evidence>
<organism evidence="3 4">
    <name type="scientific">Lentibacillus amyloliquefaciens</name>
    <dbReference type="NCBI Taxonomy" id="1472767"/>
    <lineage>
        <taxon>Bacteria</taxon>
        <taxon>Bacillati</taxon>
        <taxon>Bacillota</taxon>
        <taxon>Bacilli</taxon>
        <taxon>Bacillales</taxon>
        <taxon>Bacillaceae</taxon>
        <taxon>Lentibacillus</taxon>
    </lineage>
</organism>
<name>A0A0U4E492_9BACI</name>
<keyword evidence="1" id="KW-0812">Transmembrane</keyword>
<dbReference type="PANTHER" id="PTHR43798">
    <property type="entry name" value="MONOACYLGLYCEROL LIPASE"/>
    <property type="match status" value="1"/>
</dbReference>
<dbReference type="RefSeq" id="WP_068441846.1">
    <property type="nucleotide sequence ID" value="NZ_CP013862.1"/>
</dbReference>